<dbReference type="Pfam" id="PF00550">
    <property type="entry name" value="PP-binding"/>
    <property type="match status" value="1"/>
</dbReference>
<evidence type="ECO:0000259" key="4">
    <source>
        <dbReference type="PROSITE" id="PS50075"/>
    </source>
</evidence>
<dbReference type="InterPro" id="IPR009081">
    <property type="entry name" value="PP-bd_ACP"/>
</dbReference>
<evidence type="ECO:0000256" key="2">
    <source>
        <dbReference type="ARBA" id="ARBA00022450"/>
    </source>
</evidence>
<dbReference type="Pfam" id="PF00668">
    <property type="entry name" value="Condensation"/>
    <property type="match status" value="1"/>
</dbReference>
<comment type="cofactor">
    <cofactor evidence="1">
        <name>pantetheine 4'-phosphate</name>
        <dbReference type="ChEBI" id="CHEBI:47942"/>
    </cofactor>
</comment>
<dbReference type="FunFam" id="1.10.1200.10:FF:000016">
    <property type="entry name" value="Non-ribosomal peptide synthase"/>
    <property type="match status" value="1"/>
</dbReference>
<dbReference type="InterPro" id="IPR010071">
    <property type="entry name" value="AA_adenyl_dom"/>
</dbReference>
<dbReference type="SMART" id="SM00823">
    <property type="entry name" value="PKS_PP"/>
    <property type="match status" value="1"/>
</dbReference>
<dbReference type="GO" id="GO:0072330">
    <property type="term" value="P:monocarboxylic acid biosynthetic process"/>
    <property type="evidence" value="ECO:0007669"/>
    <property type="project" value="UniProtKB-ARBA"/>
</dbReference>
<dbReference type="Gene3D" id="3.30.300.30">
    <property type="match status" value="1"/>
</dbReference>
<dbReference type="FunFam" id="2.30.38.10:FF:000001">
    <property type="entry name" value="Non-ribosomal peptide synthetase PvdI"/>
    <property type="match status" value="1"/>
</dbReference>
<dbReference type="SUPFAM" id="SSF56801">
    <property type="entry name" value="Acetyl-CoA synthetase-like"/>
    <property type="match status" value="1"/>
</dbReference>
<evidence type="ECO:0000313" key="6">
    <source>
        <dbReference type="Proteomes" id="UP000199352"/>
    </source>
</evidence>
<dbReference type="CDD" id="cd12117">
    <property type="entry name" value="A_NRPS_Srf_like"/>
    <property type="match status" value="1"/>
</dbReference>
<dbReference type="InterPro" id="IPR006162">
    <property type="entry name" value="Ppantetheine_attach_site"/>
</dbReference>
<dbReference type="Proteomes" id="UP000199352">
    <property type="component" value="Unassembled WGS sequence"/>
</dbReference>
<dbReference type="GO" id="GO:0005737">
    <property type="term" value="C:cytoplasm"/>
    <property type="evidence" value="ECO:0007669"/>
    <property type="project" value="TreeGrafter"/>
</dbReference>
<dbReference type="InterPro" id="IPR045851">
    <property type="entry name" value="AMP-bd_C_sf"/>
</dbReference>
<keyword evidence="6" id="KW-1185">Reference proteome</keyword>
<dbReference type="InterPro" id="IPR036736">
    <property type="entry name" value="ACP-like_sf"/>
</dbReference>
<dbReference type="InterPro" id="IPR023213">
    <property type="entry name" value="CAT-like_dom_sf"/>
</dbReference>
<dbReference type="Gene3D" id="1.10.1200.10">
    <property type="entry name" value="ACP-like"/>
    <property type="match status" value="1"/>
</dbReference>
<dbReference type="GO" id="GO:0003824">
    <property type="term" value="F:catalytic activity"/>
    <property type="evidence" value="ECO:0007669"/>
    <property type="project" value="InterPro"/>
</dbReference>
<dbReference type="InterPro" id="IPR001242">
    <property type="entry name" value="Condensation_dom"/>
</dbReference>
<reference evidence="6" key="1">
    <citation type="submission" date="2016-10" db="EMBL/GenBank/DDBJ databases">
        <authorList>
            <person name="Varghese N."/>
            <person name="Submissions S."/>
        </authorList>
    </citation>
    <scope>NUCLEOTIDE SEQUENCE [LARGE SCALE GENOMIC DNA]</scope>
    <source>
        <strain evidence="6">CGMCC 4.3525</strain>
    </source>
</reference>
<name>A0A1H9IZF6_9PSEU</name>
<dbReference type="GO" id="GO:0043041">
    <property type="term" value="P:amino acid activation for nonribosomal peptide biosynthetic process"/>
    <property type="evidence" value="ECO:0007669"/>
    <property type="project" value="TreeGrafter"/>
</dbReference>
<evidence type="ECO:0000256" key="3">
    <source>
        <dbReference type="ARBA" id="ARBA00022553"/>
    </source>
</evidence>
<dbReference type="PANTHER" id="PTHR45527">
    <property type="entry name" value="NONRIBOSOMAL PEPTIDE SYNTHETASE"/>
    <property type="match status" value="1"/>
</dbReference>
<dbReference type="InterPro" id="IPR000873">
    <property type="entry name" value="AMP-dep_synth/lig_dom"/>
</dbReference>
<sequence length="1055" mass="113244">MTEQSPAATRGQQQIWFSDQLAPDATFNTVPVYVEITGELDPHALAAALTAVVNRHEPLRTGYRLDGTALVAEVTPQARLSIATRDLRELAPAEREARAAALVANELSRRVDLSGKLPLRIVLLRLDDDRHQLVLLVHHIAIDGASVAVIQDELPRCYQAAVGGESVSLPRPPVAYREIAPPDGDAEHWREALADLPEPLELPNIRTRPARPDFTAEALPLVVPEELADAVRRVASTHRSSSFMVLLTAFSVLLHRLTGSSDIVVGSPSAGREHADTHELVGYFVTMLALRVRLGPDPSYREAMDVVRDAVLDALDHRDTPFHRVCEALGQAGDVDRHPVFQIVFASPPPLAGPLAAGGCVFTFTQGTSDQGLYDLELQLPDSGSGEMRGWVKFRTALYRRADVVDLTERFATVLGQLTAAPDARLSTLSLLSGDERGRIVRDLNANATAYPHATLVELFEDTADRYRDDIAVEFGPVRLTYGELDQRANRLAAHLGTLGVGVGAPVGILAERGADWVVAAIAVLKAGGAYLPLDPEYPLDRLRALCADAGATVVVADRAVDLSGVGLVDLSAMVLTCPADRPQRTTGADDLAYVMYTSGSTGMPKGVCVSHRNVVRLVRDTNYVEFAPGDRVAQASTTTFDAATFEIWGALLNGGRLVGLPKDIALDPAALGEWLRANEIDTLFLTTSVAMHVAREMPAALAGLRHFVFGGEQPDEHAVAALVAHPGGPEHVVNGYGPTETTTFASSHECERAEGRIPLGRALSNTQLYVLDQYLEPVPPMAVGELCIGGDGVARGYVGNPALTAEKFVPDHLGGKPGARLYRTGDLARLRADGTFEYLGRADRQVKIRGFRIEPGEVEACLHSSGLVRQAVVVPRADAAGDHSLVGYVVLEQPGEDQVDELMRHVRETLPAYLVPSALVALETLPLTRNGKLDLRALPDPEVAGEEPDEPRTVTETAVADVWRQVLGAAAVGRDANFFDLGGHSMKAARILSRIESELGVRLPMRTLFDHPTVAGLATEVERLRGTGGTTPVGVGAIRAEARSSLSVADLLDL</sequence>
<keyword evidence="3" id="KW-0597">Phosphoprotein</keyword>
<dbReference type="InterPro" id="IPR025110">
    <property type="entry name" value="AMP-bd_C"/>
</dbReference>
<keyword evidence="2" id="KW-0596">Phosphopantetheine</keyword>
<dbReference type="GO" id="GO:0044550">
    <property type="term" value="P:secondary metabolite biosynthetic process"/>
    <property type="evidence" value="ECO:0007669"/>
    <property type="project" value="TreeGrafter"/>
</dbReference>
<protein>
    <submittedName>
        <fullName evidence="5">Amino acid adenylation domain-containing protein</fullName>
    </submittedName>
</protein>
<gene>
    <name evidence="5" type="ORF">SAMN05216188_105145</name>
</gene>
<dbReference type="FunFam" id="3.40.50.980:FF:000001">
    <property type="entry name" value="Non-ribosomal peptide synthetase"/>
    <property type="match status" value="1"/>
</dbReference>
<accession>A0A1H9IZF6</accession>
<dbReference type="Gene3D" id="2.30.38.10">
    <property type="entry name" value="Luciferase, Domain 3"/>
    <property type="match status" value="1"/>
</dbReference>
<dbReference type="AlphaFoldDB" id="A0A1H9IZF6"/>
<dbReference type="Gene3D" id="3.30.559.30">
    <property type="entry name" value="Nonribosomal peptide synthetase, condensation domain"/>
    <property type="match status" value="1"/>
</dbReference>
<dbReference type="GO" id="GO:0031177">
    <property type="term" value="F:phosphopantetheine binding"/>
    <property type="evidence" value="ECO:0007669"/>
    <property type="project" value="InterPro"/>
</dbReference>
<dbReference type="EMBL" id="FOFR01000005">
    <property type="protein sequence ID" value="SEQ79908.1"/>
    <property type="molecule type" value="Genomic_DNA"/>
</dbReference>
<dbReference type="CDD" id="cd19531">
    <property type="entry name" value="LCL_NRPS-like"/>
    <property type="match status" value="1"/>
</dbReference>
<dbReference type="Pfam" id="PF00501">
    <property type="entry name" value="AMP-binding"/>
    <property type="match status" value="1"/>
</dbReference>
<dbReference type="SUPFAM" id="SSF52777">
    <property type="entry name" value="CoA-dependent acyltransferases"/>
    <property type="match status" value="2"/>
</dbReference>
<dbReference type="PANTHER" id="PTHR45527:SF1">
    <property type="entry name" value="FATTY ACID SYNTHASE"/>
    <property type="match status" value="1"/>
</dbReference>
<dbReference type="GO" id="GO:0008610">
    <property type="term" value="P:lipid biosynthetic process"/>
    <property type="evidence" value="ECO:0007669"/>
    <property type="project" value="UniProtKB-ARBA"/>
</dbReference>
<dbReference type="SUPFAM" id="SSF47336">
    <property type="entry name" value="ACP-like"/>
    <property type="match status" value="1"/>
</dbReference>
<organism evidence="5 6">
    <name type="scientific">Lentzea xinjiangensis</name>
    <dbReference type="NCBI Taxonomy" id="402600"/>
    <lineage>
        <taxon>Bacteria</taxon>
        <taxon>Bacillati</taxon>
        <taxon>Actinomycetota</taxon>
        <taxon>Actinomycetes</taxon>
        <taxon>Pseudonocardiales</taxon>
        <taxon>Pseudonocardiaceae</taxon>
        <taxon>Lentzea</taxon>
    </lineage>
</organism>
<evidence type="ECO:0000256" key="1">
    <source>
        <dbReference type="ARBA" id="ARBA00001957"/>
    </source>
</evidence>
<dbReference type="NCBIfam" id="TIGR01733">
    <property type="entry name" value="AA-adenyl-dom"/>
    <property type="match status" value="1"/>
</dbReference>
<dbReference type="PROSITE" id="PS50075">
    <property type="entry name" value="CARRIER"/>
    <property type="match status" value="1"/>
</dbReference>
<dbReference type="InterPro" id="IPR020806">
    <property type="entry name" value="PKS_PP-bd"/>
</dbReference>
<dbReference type="FunFam" id="3.30.300.30:FF:000010">
    <property type="entry name" value="Enterobactin synthetase component F"/>
    <property type="match status" value="1"/>
</dbReference>
<evidence type="ECO:0000313" key="5">
    <source>
        <dbReference type="EMBL" id="SEQ79908.1"/>
    </source>
</evidence>
<dbReference type="RefSeq" id="WP_177221105.1">
    <property type="nucleotide sequence ID" value="NZ_FOFR01000005.1"/>
</dbReference>
<proteinExistence type="predicted"/>
<dbReference type="Gene3D" id="3.40.50.980">
    <property type="match status" value="2"/>
</dbReference>
<dbReference type="PROSITE" id="PS00455">
    <property type="entry name" value="AMP_BINDING"/>
    <property type="match status" value="1"/>
</dbReference>
<dbReference type="Pfam" id="PF13193">
    <property type="entry name" value="AMP-binding_C"/>
    <property type="match status" value="1"/>
</dbReference>
<dbReference type="PROSITE" id="PS00012">
    <property type="entry name" value="PHOSPHOPANTETHEINE"/>
    <property type="match status" value="1"/>
</dbReference>
<dbReference type="InterPro" id="IPR020845">
    <property type="entry name" value="AMP-binding_CS"/>
</dbReference>
<feature type="domain" description="Carrier" evidence="4">
    <location>
        <begin position="951"/>
        <end position="1026"/>
    </location>
</feature>
<dbReference type="Gene3D" id="3.30.559.10">
    <property type="entry name" value="Chloramphenicol acetyltransferase-like domain"/>
    <property type="match status" value="1"/>
</dbReference>
<dbReference type="STRING" id="402600.SAMN05216188_105145"/>